<dbReference type="AlphaFoldDB" id="A0A4Q4KEH9"/>
<name>A0A4Q4KEH9_9FLAO</name>
<dbReference type="PROSITE" id="PS51257">
    <property type="entry name" value="PROKAR_LIPOPROTEIN"/>
    <property type="match status" value="1"/>
</dbReference>
<comment type="caution">
    <text evidence="1">The sequence shown here is derived from an EMBL/GenBank/DDBJ whole genome shotgun (WGS) entry which is preliminary data.</text>
</comment>
<reference evidence="1 2" key="1">
    <citation type="submission" date="2019-02" db="EMBL/GenBank/DDBJ databases">
        <title>Genome sequence of the sea-ice species Brumimicrobium glaciale.</title>
        <authorList>
            <person name="Bowman J.P."/>
        </authorList>
    </citation>
    <scope>NUCLEOTIDE SEQUENCE [LARGE SCALE GENOMIC DNA]</scope>
    <source>
        <strain evidence="1 2">IC156</strain>
    </source>
</reference>
<dbReference type="EMBL" id="SETE01000008">
    <property type="protein sequence ID" value="RYM31473.1"/>
    <property type="molecule type" value="Genomic_DNA"/>
</dbReference>
<dbReference type="RefSeq" id="WP_130094937.1">
    <property type="nucleotide sequence ID" value="NZ_SETE01000008.1"/>
</dbReference>
<sequence>MNKLLFYFFSGILITSFLISCGAKSSSDLNADVARFVTSSDEVVGYGYVNVLAIKGKAQLSQIPTIGEFVNKEMESFENSLKLTDKVHYALEGPLNNDGVPKYAYVFMTVENEDSTLQMFEKMGFFFEKEKDLMVSYDMSMAVGFNENTVVMVSGNFGDDPKDKLLTAFNSFKNEEKDANVTAILATTTDILLAGDLENLYKTSNTTLNNLEENDQAKINEMVKDGHFFITVDFNKGNLTAKMDFSRVNDKMKANAIFKSKVANDVMKNIGPGEPIIAMAMSLDVEKLEKLMQEYSPGAEKSFYRSMGPMGDMFASLTGEKLSNIMNGDIGIMINNTVNNDTLMESKNITNSHLYLGLGKNPQNMKDLIETFAREEVIADLGEGYFKIDQSMLMMRDKSIVMHSNDTLKSNFKTGEVQKVKGMENFGNKPFSLFVDLKKIGDSELNQTRGQYDVILSISDYMTLTADNEQVVLTVVLKNQDENVLKQVIDVYKEELKMNMGNISF</sequence>
<protein>
    <recommendedName>
        <fullName evidence="3">DUF4836 family protein</fullName>
    </recommendedName>
</protein>
<dbReference type="OrthoDB" id="1466014at2"/>
<accession>A0A4Q4KEH9</accession>
<evidence type="ECO:0008006" key="3">
    <source>
        <dbReference type="Google" id="ProtNLM"/>
    </source>
</evidence>
<gene>
    <name evidence="1" type="ORF">ERX46_16325</name>
</gene>
<evidence type="ECO:0000313" key="1">
    <source>
        <dbReference type="EMBL" id="RYM31473.1"/>
    </source>
</evidence>
<proteinExistence type="predicted"/>
<evidence type="ECO:0000313" key="2">
    <source>
        <dbReference type="Proteomes" id="UP000293952"/>
    </source>
</evidence>
<dbReference type="Proteomes" id="UP000293952">
    <property type="component" value="Unassembled WGS sequence"/>
</dbReference>
<organism evidence="1 2">
    <name type="scientific">Brumimicrobium glaciale</name>
    <dbReference type="NCBI Taxonomy" id="200475"/>
    <lineage>
        <taxon>Bacteria</taxon>
        <taxon>Pseudomonadati</taxon>
        <taxon>Bacteroidota</taxon>
        <taxon>Flavobacteriia</taxon>
        <taxon>Flavobacteriales</taxon>
        <taxon>Crocinitomicaceae</taxon>
        <taxon>Brumimicrobium</taxon>
    </lineage>
</organism>
<keyword evidence="2" id="KW-1185">Reference proteome</keyword>